<feature type="compositionally biased region" description="Basic and acidic residues" evidence="1">
    <location>
        <begin position="1012"/>
        <end position="1044"/>
    </location>
</feature>
<feature type="compositionally biased region" description="Low complexity" evidence="1">
    <location>
        <begin position="1708"/>
        <end position="1728"/>
    </location>
</feature>
<protein>
    <submittedName>
        <fullName evidence="2">Uncharacterized protein</fullName>
    </submittedName>
</protein>
<dbReference type="OrthoDB" id="349411at2759"/>
<reference evidence="2" key="2">
    <citation type="submission" date="2013-10" db="EMBL/GenBank/DDBJ databases">
        <authorList>
            <person name="Aslett M."/>
        </authorList>
    </citation>
    <scope>NUCLEOTIDE SEQUENCE [LARGE SCALE GENOMIC DNA]</scope>
    <source>
        <strain evidence="2">Houghton</strain>
    </source>
</reference>
<name>U6MYB6_9EIME</name>
<feature type="compositionally biased region" description="Basic and acidic residues" evidence="1">
    <location>
        <begin position="227"/>
        <end position="265"/>
    </location>
</feature>
<feature type="compositionally biased region" description="Low complexity" evidence="1">
    <location>
        <begin position="407"/>
        <end position="423"/>
    </location>
</feature>
<accession>U6MYB6</accession>
<keyword evidence="3" id="KW-1185">Reference proteome</keyword>
<dbReference type="RefSeq" id="XP_013437428.1">
    <property type="nucleotide sequence ID" value="XM_013581974.1"/>
</dbReference>
<feature type="compositionally biased region" description="Polar residues" evidence="1">
    <location>
        <begin position="1571"/>
        <end position="1583"/>
    </location>
</feature>
<feature type="region of interest" description="Disordered" evidence="1">
    <location>
        <begin position="487"/>
        <end position="507"/>
    </location>
</feature>
<feature type="compositionally biased region" description="Low complexity" evidence="1">
    <location>
        <begin position="173"/>
        <end position="187"/>
    </location>
</feature>
<feature type="compositionally biased region" description="Basic and acidic residues" evidence="1">
    <location>
        <begin position="388"/>
        <end position="406"/>
    </location>
</feature>
<feature type="compositionally biased region" description="Basic and acidic residues" evidence="1">
    <location>
        <begin position="285"/>
        <end position="304"/>
    </location>
</feature>
<feature type="compositionally biased region" description="Basic and acidic residues" evidence="1">
    <location>
        <begin position="325"/>
        <end position="349"/>
    </location>
</feature>
<reference evidence="2" key="1">
    <citation type="submission" date="2013-10" db="EMBL/GenBank/DDBJ databases">
        <title>Genomic analysis of the causative agents of coccidiosis in chickens.</title>
        <authorList>
            <person name="Reid A.J."/>
            <person name="Blake D."/>
            <person name="Billington K."/>
            <person name="Browne H."/>
            <person name="Dunn M."/>
            <person name="Hung S."/>
            <person name="Kawahara F."/>
            <person name="Miranda-Saavedra D."/>
            <person name="Mourier T."/>
            <person name="Nagra H."/>
            <person name="Otto T.D."/>
            <person name="Rawlings N."/>
            <person name="Sanchez A."/>
            <person name="Sanders M."/>
            <person name="Subramaniam C."/>
            <person name="Tay Y."/>
            <person name="Dear P."/>
            <person name="Doerig C."/>
            <person name="Gruber A."/>
            <person name="Parkinson J."/>
            <person name="Shirley M."/>
            <person name="Wan K.L."/>
            <person name="Berriman M."/>
            <person name="Tomley F."/>
            <person name="Pain A."/>
        </authorList>
    </citation>
    <scope>NUCLEOTIDE SEQUENCE [LARGE SCALE GENOMIC DNA]</scope>
    <source>
        <strain evidence="2">Houghton</strain>
    </source>
</reference>
<feature type="compositionally biased region" description="Low complexity" evidence="1">
    <location>
        <begin position="625"/>
        <end position="634"/>
    </location>
</feature>
<feature type="compositionally biased region" description="Basic and acidic residues" evidence="1">
    <location>
        <begin position="162"/>
        <end position="172"/>
    </location>
</feature>
<feature type="compositionally biased region" description="Basic and acidic residues" evidence="1">
    <location>
        <begin position="111"/>
        <end position="139"/>
    </location>
</feature>
<evidence type="ECO:0000256" key="1">
    <source>
        <dbReference type="SAM" id="MobiDB-lite"/>
    </source>
</evidence>
<feature type="compositionally biased region" description="Basic and acidic residues" evidence="1">
    <location>
        <begin position="434"/>
        <end position="448"/>
    </location>
</feature>
<feature type="region of interest" description="Disordered" evidence="1">
    <location>
        <begin position="227"/>
        <end position="313"/>
    </location>
</feature>
<feature type="region of interest" description="Disordered" evidence="1">
    <location>
        <begin position="1"/>
        <end position="48"/>
    </location>
</feature>
<feature type="region of interest" description="Disordered" evidence="1">
    <location>
        <begin position="1564"/>
        <end position="1612"/>
    </location>
</feature>
<feature type="region of interest" description="Disordered" evidence="1">
    <location>
        <begin position="375"/>
        <end position="468"/>
    </location>
</feature>
<dbReference type="Proteomes" id="UP000030754">
    <property type="component" value="Unassembled WGS sequence"/>
</dbReference>
<feature type="region of interest" description="Disordered" evidence="1">
    <location>
        <begin position="944"/>
        <end position="1044"/>
    </location>
</feature>
<evidence type="ECO:0000313" key="2">
    <source>
        <dbReference type="EMBL" id="CDJ68961.1"/>
    </source>
</evidence>
<feature type="region of interest" description="Disordered" evidence="1">
    <location>
        <begin position="1703"/>
        <end position="1755"/>
    </location>
</feature>
<feature type="compositionally biased region" description="Basic and acidic residues" evidence="1">
    <location>
        <begin position="26"/>
        <end position="37"/>
    </location>
</feature>
<proteinExistence type="predicted"/>
<organism evidence="2 3">
    <name type="scientific">Eimeria necatrix</name>
    <dbReference type="NCBI Taxonomy" id="51315"/>
    <lineage>
        <taxon>Eukaryota</taxon>
        <taxon>Sar</taxon>
        <taxon>Alveolata</taxon>
        <taxon>Apicomplexa</taxon>
        <taxon>Conoidasida</taxon>
        <taxon>Coccidia</taxon>
        <taxon>Eucoccidiorida</taxon>
        <taxon>Eimeriorina</taxon>
        <taxon>Eimeriidae</taxon>
        <taxon>Eimeria</taxon>
    </lineage>
</organism>
<feature type="region of interest" description="Disordered" evidence="1">
    <location>
        <begin position="325"/>
        <end position="354"/>
    </location>
</feature>
<dbReference type="EMBL" id="HG725630">
    <property type="protein sequence ID" value="CDJ68961.1"/>
    <property type="molecule type" value="Genomic_DNA"/>
</dbReference>
<feature type="region of interest" description="Disordered" evidence="1">
    <location>
        <begin position="567"/>
        <end position="634"/>
    </location>
</feature>
<gene>
    <name evidence="2" type="ORF">ENH_00061690</name>
</gene>
<dbReference type="GeneID" id="25476309"/>
<feature type="compositionally biased region" description="Low complexity" evidence="1">
    <location>
        <begin position="586"/>
        <end position="610"/>
    </location>
</feature>
<feature type="region of interest" description="Disordered" evidence="1">
    <location>
        <begin position="97"/>
        <end position="190"/>
    </location>
</feature>
<feature type="compositionally biased region" description="Basic and acidic residues" evidence="1">
    <location>
        <begin position="611"/>
        <end position="622"/>
    </location>
</feature>
<evidence type="ECO:0000313" key="3">
    <source>
        <dbReference type="Proteomes" id="UP000030754"/>
    </source>
</evidence>
<sequence length="1755" mass="196366">MRVEEESLLEIIGSPSQHNGSPEYQLDEHECKADGRNDGNSSPPKLLRPTNSVAQAAAALPRAHVDTTLFVQEEKTPTACTDARKILAMPARKELLRVTDNRKSSATQKSPRKEDALLEQELRSKESAVDELSSEKLEGAEGSPCAPSCISSEEAGYYVNHADGENKSRHNAEQWGLQTQQQKQQQLKQERQGILPRVMIQDSQQATQQHPLGEHMHFEEHLLRPTQQEHDAEEHHQPRMQYDKEPGEHQNELLQQHKEQEEWWRQNELGEEQEHQQVHKKRTKELHQDRELREVEQLEHEQEGWKGQSECTRQQQWEGMQQWEQYKRQEELQPEQEQHEQEYPTEKIRGNQQLQCQNEQAELLYQDRVLEKELQELQTPHQQKRVKQHEEQQEQRLAKPLEHESLMQESQLQQSQQQQVSSLTEEDQQQQKQLQEEHTQQQEQRQQEQQHQQQHHHHQKEIRHSVQQQEQYVQKMCLEGEEHRRFGERQQHSHGVLSKEQQQGPMQHQEFQHFEQRQAKQVQQAYYISNDEQQHEFMRQQSDRPSGQCYPVHCMAEETRQYGCSQHQKRHHFVQHKEPKQHEVQEQTLQQQQQQRQQQQQQQMQLFLREQQQHESSLHRNQEASTLEQQQEQIQQHRQQQQLLLQRTSRLISSAEIQRAKLPLIEPGEFCGLDGHFGDASSGEARDEFGGSPGALPPMGIAGSVSPGMLMVSRSSTASDLQLQTETLQLLPSGSGQDNMPAVGRLTVATALGPAANVDGRLGEEGEFLTPMEAAERAAEFALAADMAARRATELEEGQQPDTAEGNLRCLRAGLVQSSPLCLMPEASTGDSSSLQFFLSNRKTLNRKSRSGDAAGGAAAPATAAAAGLLPRALALPSGSCAPLIEEGQGDKDSAKAAAQYFSACAIQAAGLAVAGCMQSLQGCPSVLVQTRLAEQLQQLLQNEAPGLPPLPQGLAGSNRAQKDAGGNGEKASEAEGGLQAAASQADVPPLCQSATSSSVTESRHQHSLRHPQQEKQFHKESLDGSAQKQRELDEQARELQKQQRISEELQRTAMQQKLHAQQELQQALLQQQEAQQLLALMRQREEDLSQQREQLEMQQEVQRRLQQELHMRGVHQRQQEVLQQQMQQQQHMRHQQQRQQLQHEEMLVQMKQQLLEQQLLSHQQVVADFEKKAADQLRQRELVQKQLHRQLEDLRLRDQQQKRQEEELRQRQHQLEQLENQLTLREKQIQRQQDEQQAREHQLQQQQRKAEEEHLQKKARLEEMEKEISQKAANVSASAAAATAAIDSPDGSQPVFSFVTSLASKGEDTMHEMQQLEQNLVNLCLGYLQQRKRHLALLRKPLETEGKLLRLAAADPQAPGHVAATAAGPAAVVAIPRAAPADVSGTFDASAEGQRGLVASKLKAWNAAARQVAALADEHNHVFDFKVQMLMHLCVRFALLALTRRANYLAGPGARGASPGDTSEEALARPAVASVAPVAIGKRFLPGQPQPCVTLDPNQQMSHSSSGPATTAAGFLELTLQTTNCQGLNTAATPAVAPSAPPEGLADQPWQVRASESAAEAISGGAAVATSQTLHQQQSGRTNRVEERSTVGYGRASTVTDGPPERLRSSPSEVFRRLPSGLNVGDLSVLGFTGTAVAETPAGFLDGPLGEAAHGHSGVPNVVPTPAFSSNPPFQLATLNGVRTPQGQMIPMLTPRKVPPLPVGSLAPRGEAAAPAAAAAAAAAGREWGTPRLQLQRRQQVSPLRPSQGLPYRS</sequence>
<feature type="compositionally biased region" description="Polar residues" evidence="1">
    <location>
        <begin position="38"/>
        <end position="48"/>
    </location>
</feature>
<feature type="compositionally biased region" description="Basic and acidic residues" evidence="1">
    <location>
        <begin position="575"/>
        <end position="585"/>
    </location>
</feature>
<dbReference type="VEuPathDB" id="ToxoDB:ENH_00061690"/>
<feature type="region of interest" description="Disordered" evidence="1">
    <location>
        <begin position="1228"/>
        <end position="1257"/>
    </location>
</feature>